<evidence type="ECO:0000313" key="2">
    <source>
        <dbReference type="Proteomes" id="UP000663193"/>
    </source>
</evidence>
<dbReference type="Proteomes" id="UP000663193">
    <property type="component" value="Chromosome 7"/>
</dbReference>
<evidence type="ECO:0000313" key="1">
    <source>
        <dbReference type="EMBL" id="QRC97647.1"/>
    </source>
</evidence>
<sequence>MLSKSFNGMRSTIRVHVVGYAGRCDKSRIMASAGKERRRLHVGHAQKVKNIARIEGTKT</sequence>
<dbReference type="VEuPathDB" id="FungiDB:JI435_410820"/>
<protein>
    <submittedName>
        <fullName evidence="1">Uncharacterized protein</fullName>
    </submittedName>
</protein>
<proteinExistence type="predicted"/>
<gene>
    <name evidence="1" type="ORF">JI435_410820</name>
</gene>
<keyword evidence="2" id="KW-1185">Reference proteome</keyword>
<reference evidence="2" key="1">
    <citation type="journal article" date="2021" name="BMC Genomics">
        <title>Chromosome-level genome assembly and manually-curated proteome of model necrotroph Parastagonospora nodorum Sn15 reveals a genome-wide trove of candidate effector homologs, and redundancy of virulence-related functions within an accessory chromosome.</title>
        <authorList>
            <person name="Bertazzoni S."/>
            <person name="Jones D.A.B."/>
            <person name="Phan H.T."/>
            <person name="Tan K.-C."/>
            <person name="Hane J.K."/>
        </authorList>
    </citation>
    <scope>NUCLEOTIDE SEQUENCE [LARGE SCALE GENOMIC DNA]</scope>
    <source>
        <strain evidence="2">SN15 / ATCC MYA-4574 / FGSC 10173)</strain>
    </source>
</reference>
<name>A0A7U2I344_PHANO</name>
<dbReference type="AlphaFoldDB" id="A0A7U2I344"/>
<organism evidence="1 2">
    <name type="scientific">Phaeosphaeria nodorum (strain SN15 / ATCC MYA-4574 / FGSC 10173)</name>
    <name type="common">Glume blotch fungus</name>
    <name type="synonym">Parastagonospora nodorum</name>
    <dbReference type="NCBI Taxonomy" id="321614"/>
    <lineage>
        <taxon>Eukaryota</taxon>
        <taxon>Fungi</taxon>
        <taxon>Dikarya</taxon>
        <taxon>Ascomycota</taxon>
        <taxon>Pezizomycotina</taxon>
        <taxon>Dothideomycetes</taxon>
        <taxon>Pleosporomycetidae</taxon>
        <taxon>Pleosporales</taxon>
        <taxon>Pleosporineae</taxon>
        <taxon>Phaeosphaeriaceae</taxon>
        <taxon>Parastagonospora</taxon>
    </lineage>
</organism>
<dbReference type="EMBL" id="CP069029">
    <property type="protein sequence ID" value="QRC97647.1"/>
    <property type="molecule type" value="Genomic_DNA"/>
</dbReference>
<accession>A0A7U2I344</accession>